<keyword evidence="2" id="KW-0732">Signal</keyword>
<keyword evidence="4" id="KW-1185">Reference proteome</keyword>
<feature type="coiled-coil region" evidence="1">
    <location>
        <begin position="170"/>
        <end position="197"/>
    </location>
</feature>
<dbReference type="eggNOG" id="ENOG50336PJ">
    <property type="taxonomic scope" value="Bacteria"/>
</dbReference>
<protein>
    <submittedName>
        <fullName evidence="3">Uncharacterized protein</fullName>
    </submittedName>
</protein>
<gene>
    <name evidence="3" type="ORF">Desgi_3453</name>
</gene>
<evidence type="ECO:0000256" key="2">
    <source>
        <dbReference type="SAM" id="SignalP"/>
    </source>
</evidence>
<proteinExistence type="predicted"/>
<dbReference type="STRING" id="767817.Desgi_3453"/>
<dbReference type="AlphaFoldDB" id="R4KMK4"/>
<dbReference type="RefSeq" id="WP_006524604.1">
    <property type="nucleotide sequence ID" value="NC_021184.1"/>
</dbReference>
<feature type="signal peptide" evidence="2">
    <location>
        <begin position="1"/>
        <end position="29"/>
    </location>
</feature>
<organism evidence="3 4">
    <name type="scientific">Desulfoscipio gibsoniae DSM 7213</name>
    <dbReference type="NCBI Taxonomy" id="767817"/>
    <lineage>
        <taxon>Bacteria</taxon>
        <taxon>Bacillati</taxon>
        <taxon>Bacillota</taxon>
        <taxon>Clostridia</taxon>
        <taxon>Eubacteriales</taxon>
        <taxon>Desulfallaceae</taxon>
        <taxon>Desulfoscipio</taxon>
    </lineage>
</organism>
<accession>R4KMK4</accession>
<keyword evidence="1" id="KW-0175">Coiled coil</keyword>
<dbReference type="HOGENOM" id="CLU_882026_0_0_9"/>
<evidence type="ECO:0000256" key="1">
    <source>
        <dbReference type="SAM" id="Coils"/>
    </source>
</evidence>
<dbReference type="EMBL" id="CP003273">
    <property type="protein sequence ID" value="AGL02792.1"/>
    <property type="molecule type" value="Genomic_DNA"/>
</dbReference>
<dbReference type="KEGG" id="dgi:Desgi_3453"/>
<sequence length="315" mass="34559">MKNKKIAKVVVTGMLVAGLATSYGGPVLAGNNSSTGNNGAASIASGRTMVHSIINRDANQSILKEALADLVTAGTITQDQSDTVLTYFQQNLPQKPVLDIAKPADGINKSEQGPVLKIVDPLKDLVDNGTITEDQAQSIRDKMSDITDQQRQQQWQTSLNTLVSEGTITRDQADNILTFLEANAQKMKNMKQDMLDQTKDMDKEQIAQYFKENLDNIKDPVSQMVNQGIINQQQADALKQAMPSLPKVVRMQMLSPQQLQANLDELAADGTIIQDQADNIQAFLADNAQKMKFHLPCQRLPSRKGYPQPLSTGLR</sequence>
<reference evidence="3 4" key="1">
    <citation type="submission" date="2012-01" db="EMBL/GenBank/DDBJ databases">
        <title>Complete sequence of Desulfotomaculum gibsoniae DSM 7213.</title>
        <authorList>
            <consortium name="US DOE Joint Genome Institute"/>
            <person name="Lucas S."/>
            <person name="Han J."/>
            <person name="Lapidus A."/>
            <person name="Cheng J.-F."/>
            <person name="Goodwin L."/>
            <person name="Pitluck S."/>
            <person name="Peters L."/>
            <person name="Ovchinnikova G."/>
            <person name="Teshima H."/>
            <person name="Detter J.C."/>
            <person name="Han C."/>
            <person name="Tapia R."/>
            <person name="Land M."/>
            <person name="Hauser L."/>
            <person name="Kyrpides N."/>
            <person name="Ivanova N."/>
            <person name="Pagani I."/>
            <person name="Parshina S."/>
            <person name="Plugge C."/>
            <person name="Muyzer G."/>
            <person name="Kuever J."/>
            <person name="Ivanova A."/>
            <person name="Nazina T."/>
            <person name="Klenk H.-P."/>
            <person name="Brambilla E."/>
            <person name="Spring S."/>
            <person name="Stams A.F."/>
            <person name="Woyke T."/>
        </authorList>
    </citation>
    <scope>NUCLEOTIDE SEQUENCE [LARGE SCALE GENOMIC DNA]</scope>
    <source>
        <strain evidence="3 4">DSM 7213</strain>
    </source>
</reference>
<evidence type="ECO:0000313" key="4">
    <source>
        <dbReference type="Proteomes" id="UP000013520"/>
    </source>
</evidence>
<dbReference type="OrthoDB" id="1797287at2"/>
<evidence type="ECO:0000313" key="3">
    <source>
        <dbReference type="EMBL" id="AGL02792.1"/>
    </source>
</evidence>
<feature type="chain" id="PRO_5004367715" evidence="2">
    <location>
        <begin position="30"/>
        <end position="315"/>
    </location>
</feature>
<name>R4KMK4_9FIRM</name>
<dbReference type="Proteomes" id="UP000013520">
    <property type="component" value="Chromosome"/>
</dbReference>